<organism evidence="2 3">
    <name type="scientific">Aspergillus keveii</name>
    <dbReference type="NCBI Taxonomy" id="714993"/>
    <lineage>
        <taxon>Eukaryota</taxon>
        <taxon>Fungi</taxon>
        <taxon>Dikarya</taxon>
        <taxon>Ascomycota</taxon>
        <taxon>Pezizomycotina</taxon>
        <taxon>Eurotiomycetes</taxon>
        <taxon>Eurotiomycetidae</taxon>
        <taxon>Eurotiales</taxon>
        <taxon>Aspergillaceae</taxon>
        <taxon>Aspergillus</taxon>
        <taxon>Aspergillus subgen. Nidulantes</taxon>
    </lineage>
</organism>
<dbReference type="EMBL" id="JBFTWV010000084">
    <property type="protein sequence ID" value="KAL2788133.1"/>
    <property type="molecule type" value="Genomic_DNA"/>
</dbReference>
<accession>A0ABR4FY08</accession>
<feature type="compositionally biased region" description="Basic and acidic residues" evidence="1">
    <location>
        <begin position="23"/>
        <end position="36"/>
    </location>
</feature>
<evidence type="ECO:0008006" key="4">
    <source>
        <dbReference type="Google" id="ProtNLM"/>
    </source>
</evidence>
<keyword evidence="3" id="KW-1185">Reference proteome</keyword>
<evidence type="ECO:0000313" key="3">
    <source>
        <dbReference type="Proteomes" id="UP001610563"/>
    </source>
</evidence>
<reference evidence="2 3" key="1">
    <citation type="submission" date="2024-07" db="EMBL/GenBank/DDBJ databases">
        <title>Section-level genome sequencing and comparative genomics of Aspergillus sections Usti and Cavernicolus.</title>
        <authorList>
            <consortium name="Lawrence Berkeley National Laboratory"/>
            <person name="Nybo J.L."/>
            <person name="Vesth T.C."/>
            <person name="Theobald S."/>
            <person name="Frisvad J.C."/>
            <person name="Larsen T.O."/>
            <person name="Kjaerboelling I."/>
            <person name="Rothschild-Mancinelli K."/>
            <person name="Lyhne E.K."/>
            <person name="Kogle M.E."/>
            <person name="Barry K."/>
            <person name="Clum A."/>
            <person name="Na H."/>
            <person name="Ledsgaard L."/>
            <person name="Lin J."/>
            <person name="Lipzen A."/>
            <person name="Kuo A."/>
            <person name="Riley R."/>
            <person name="Mondo S."/>
            <person name="Labutti K."/>
            <person name="Haridas S."/>
            <person name="Pangalinan J."/>
            <person name="Salamov A.A."/>
            <person name="Simmons B.A."/>
            <person name="Magnuson J.K."/>
            <person name="Chen J."/>
            <person name="Drula E."/>
            <person name="Henrissat B."/>
            <person name="Wiebenga A."/>
            <person name="Lubbers R.J."/>
            <person name="Gomes A.C."/>
            <person name="Makela M.R."/>
            <person name="Stajich J."/>
            <person name="Grigoriev I.V."/>
            <person name="Mortensen U.H."/>
            <person name="De Vries R.P."/>
            <person name="Baker S.E."/>
            <person name="Andersen M.R."/>
        </authorList>
    </citation>
    <scope>NUCLEOTIDE SEQUENCE [LARGE SCALE GENOMIC DNA]</scope>
    <source>
        <strain evidence="2 3">CBS 209.92</strain>
    </source>
</reference>
<proteinExistence type="predicted"/>
<evidence type="ECO:0000313" key="2">
    <source>
        <dbReference type="EMBL" id="KAL2788133.1"/>
    </source>
</evidence>
<feature type="compositionally biased region" description="Polar residues" evidence="1">
    <location>
        <begin position="1"/>
        <end position="19"/>
    </location>
</feature>
<feature type="region of interest" description="Disordered" evidence="1">
    <location>
        <begin position="1"/>
        <end position="36"/>
    </location>
</feature>
<gene>
    <name evidence="2" type="ORF">BJX66DRAFT_340526</name>
</gene>
<comment type="caution">
    <text evidence="2">The sequence shown here is derived from an EMBL/GenBank/DDBJ whole genome shotgun (WGS) entry which is preliminary data.</text>
</comment>
<name>A0ABR4FY08_9EURO</name>
<sequence length="1218" mass="135236">MLDENSPQKQHPSISTGRSDVSVVRRSEKGHDSSLSLNEEKGLPIACVCPMRPYALNGARSPRHLPTCVFYEGLEGPRATLIQLRSHWLNLTLQASSTSLVSGHTFSFRIKRIVPNGSGAFGILERRPPWGATDAEVADFSAKVIEELGQAFIKLEWAPSDEQHDGRSLLAVACSIAPATAAESLYQFQLVQFFIYMGCRVDNSSADMKNHPLAILLARGRGDRIGDIVNLFCSEHGSCGVVAQRLSMPESVKLLSFRHSEGCPIHTILSALESTPRSNPEVDLGSNPSSYPAGNVHKAFQDDVGSQLQLDKRTRIPDLGAIIQSHLQNLQRDAQTAPKSGYRSRSSRPFEVPDNLRGALLYSAADDPVKLARILDAWPDLKGKPALMLLVMAQAARVDSIESVRLLLKLGTPILSSIISASSASRMSTFLIEELVKRRQYLRDVAFETLAPEEVKQIGLSPWTLPDINLLPLCSLFRQRDFDIGLYQQEVTHVQSVFHATGLGPDHVEGLWEAGFRDIDVPDEFGHTPLVAWDIACSLKQSLSGAKWLIDKGGNVQRLVSRNSSSVCHHLCLNLMHESTTMCYDQRRVSKTLEEALQAVYKAIHDLRDSGWLLVGTAFRSPLADSCICRCSTSGCTPLTVALRHIREAIEVLSLSEDIREESYKHDLVRGVYEIILMNAIYHRGSPAQVVRSVLRVLTFDALGLTHTCCRESSTLDLQPLSVLEADEIHDEESLLLTDLESLVNRFENEYEALDIPLWDFVETHWSVQMTKHLQSIGESIDPSCLCVILAPGLCNDEIRDPCGKPNAPETAGKLRQSPVTLTGAGLIAKSSLRLLALVSNLASTKEFELVTELLIYLAASLTSYRDDGESSVQEVIILDASEIYVDWMNGPRAHSVGVAGPSIASSFATAGLFVIRIALGKLLERLFHRQVPRGYGRLTWTCQHCQRTFTETVREMFPGAADEWVHRLNQAQISGTGSTSVVTPKSILLGRISQLVAVVFHKVYQPGKKSPNITTPHTLPQSINTSQPSSAAAKYLLLAIPSYRRKDRLIHLDIQDATTDEQLYRSIHQVYSTARRRWKWIRLRSLSHIEWKQFYIYHSDKIALSRKPEEDWPQCGRASCETGCKVAVDYEYSPRPAHVDPPIPREALMHFLENPDHAGSKMFHRDTVPKRDNFLSLGPNDHLREGWCLAFIETMSWARIAAIEGVIGVGSLVFAIA</sequence>
<evidence type="ECO:0000256" key="1">
    <source>
        <dbReference type="SAM" id="MobiDB-lite"/>
    </source>
</evidence>
<dbReference type="Proteomes" id="UP001610563">
    <property type="component" value="Unassembled WGS sequence"/>
</dbReference>
<protein>
    <recommendedName>
        <fullName evidence="4">Ankyrin repeat protein</fullName>
    </recommendedName>
</protein>